<proteinExistence type="predicted"/>
<gene>
    <name evidence="1" type="ORF">FHU29_004040</name>
</gene>
<comment type="caution">
    <text evidence="1">The sequence shown here is derived from an EMBL/GenBank/DDBJ whole genome shotgun (WGS) entry which is preliminary data.</text>
</comment>
<dbReference type="EMBL" id="JACHWS010000004">
    <property type="protein sequence ID" value="MBB3039552.1"/>
    <property type="molecule type" value="Genomic_DNA"/>
</dbReference>
<organism evidence="1 2">
    <name type="scientific">Hoyosella altamirensis</name>
    <dbReference type="NCBI Taxonomy" id="616997"/>
    <lineage>
        <taxon>Bacteria</taxon>
        <taxon>Bacillati</taxon>
        <taxon>Actinomycetota</taxon>
        <taxon>Actinomycetes</taxon>
        <taxon>Mycobacteriales</taxon>
        <taxon>Hoyosellaceae</taxon>
        <taxon>Hoyosella</taxon>
    </lineage>
</organism>
<evidence type="ECO:0000313" key="2">
    <source>
        <dbReference type="Proteomes" id="UP000567922"/>
    </source>
</evidence>
<dbReference type="OrthoDB" id="3199600at2"/>
<reference evidence="1 2" key="1">
    <citation type="submission" date="2020-08" db="EMBL/GenBank/DDBJ databases">
        <title>Sequencing the genomes of 1000 actinobacteria strains.</title>
        <authorList>
            <person name="Klenk H.-P."/>
        </authorList>
    </citation>
    <scope>NUCLEOTIDE SEQUENCE [LARGE SCALE GENOMIC DNA]</scope>
    <source>
        <strain evidence="1 2">DSM 45258</strain>
    </source>
</reference>
<keyword evidence="2" id="KW-1185">Reference proteome</keyword>
<sequence length="342" mass="36651">MGEEAYRVVIMGCAGSGVSTLANYLGETLTGVEIREITVDIEAPCKPVQADAIVYVSAAYPREEDLRAVRGLREEGRGGRGKPRLLVALGRADLLEWTPGSPRAVSADAARPHADSAGLALTIGVVPVSALLARASRLLTMSDMESLRRIASLRADQGCARLDEVWWYSAGLFMERAISIERSQRERLLGLLDLPGIGLAVGALRDSPEMTLDEMGELMREASGIAVIDTWVRDSLWDAAAARAGEARISLERRIVQEMAAGRGRAAAGIRLLRRSALLGVPWAAERLAAGAITRSSVLEWAAVARREAASARTSHQAHAALARYRHLLAVAENLMTDGDAA</sequence>
<name>A0A839RRF7_9ACTN</name>
<protein>
    <recommendedName>
        <fullName evidence="3">GTPase</fullName>
    </recommendedName>
</protein>
<evidence type="ECO:0008006" key="3">
    <source>
        <dbReference type="Google" id="ProtNLM"/>
    </source>
</evidence>
<evidence type="ECO:0000313" key="1">
    <source>
        <dbReference type="EMBL" id="MBB3039552.1"/>
    </source>
</evidence>
<dbReference type="Proteomes" id="UP000567922">
    <property type="component" value="Unassembled WGS sequence"/>
</dbReference>
<accession>A0A839RRF7</accession>
<dbReference type="AlphaFoldDB" id="A0A839RRF7"/>
<dbReference type="RefSeq" id="WP_064438418.1">
    <property type="nucleotide sequence ID" value="NZ_BDDI01000001.1"/>
</dbReference>